<accession>A0A074LPA9</accession>
<protein>
    <recommendedName>
        <fullName evidence="4">J domain-containing protein</fullName>
    </recommendedName>
</protein>
<evidence type="ECO:0000313" key="3">
    <source>
        <dbReference type="Proteomes" id="UP000027821"/>
    </source>
</evidence>
<dbReference type="InterPro" id="IPR036869">
    <property type="entry name" value="J_dom_sf"/>
</dbReference>
<dbReference type="Proteomes" id="UP000027821">
    <property type="component" value="Unassembled WGS sequence"/>
</dbReference>
<feature type="coiled-coil region" evidence="1">
    <location>
        <begin position="16"/>
        <end position="78"/>
    </location>
</feature>
<dbReference type="OrthoDB" id="965484at2"/>
<comment type="caution">
    <text evidence="2">The sequence shown here is derived from an EMBL/GenBank/DDBJ whole genome shotgun (WGS) entry which is preliminary data.</text>
</comment>
<dbReference type="SUPFAM" id="SSF46565">
    <property type="entry name" value="Chaperone J-domain"/>
    <property type="match status" value="1"/>
</dbReference>
<dbReference type="STRING" id="1048983.EL17_22260"/>
<name>A0A074LPA9_9BACT</name>
<proteinExistence type="predicted"/>
<evidence type="ECO:0000313" key="2">
    <source>
        <dbReference type="EMBL" id="KEO75752.1"/>
    </source>
</evidence>
<gene>
    <name evidence="2" type="ORF">EL17_22260</name>
</gene>
<dbReference type="RefSeq" id="WP_035068641.1">
    <property type="nucleotide sequence ID" value="NZ_JMIH01000004.1"/>
</dbReference>
<sequence length="248" mass="29278">MLPSTHQPNLSPEDHIKKLLEEITSIEQSLNDIKKELSDFQNTIHKRLENEIKKLDELNQLYKNYKKEKKSKRLLQKQKGKNYIPPTGIKQVNTTPLPPTNLEAAEQKELRKLYKQAIVHVHPDKLLHAATAEHIHRATDLTARLNEIYQSGDLEELLNFYQYVILDNAKEDQIIHIPEVNEKIRLSHLTKKKKMIEKELAELKSTYTYGILSTYENPLSFIDELYTQFHERIKLMEKRTKKIFKQPF</sequence>
<evidence type="ECO:0000256" key="1">
    <source>
        <dbReference type="SAM" id="Coils"/>
    </source>
</evidence>
<keyword evidence="1" id="KW-0175">Coiled coil</keyword>
<dbReference type="Gene3D" id="1.10.287.110">
    <property type="entry name" value="DnaJ domain"/>
    <property type="match status" value="1"/>
</dbReference>
<evidence type="ECO:0008006" key="4">
    <source>
        <dbReference type="Google" id="ProtNLM"/>
    </source>
</evidence>
<reference evidence="2 3" key="1">
    <citation type="submission" date="2014-04" db="EMBL/GenBank/DDBJ databases">
        <title>Characterization and application of a salt tolerant electro-active bacterium.</title>
        <authorList>
            <person name="Yang L."/>
            <person name="Wei S."/>
            <person name="Tay Q.X.M."/>
        </authorList>
    </citation>
    <scope>NUCLEOTIDE SEQUENCE [LARGE SCALE GENOMIC DNA]</scope>
    <source>
        <strain evidence="2 3">LY1</strain>
    </source>
</reference>
<keyword evidence="3" id="KW-1185">Reference proteome</keyword>
<dbReference type="eggNOG" id="ENOG50325HY">
    <property type="taxonomic scope" value="Bacteria"/>
</dbReference>
<organism evidence="2 3">
    <name type="scientific">Anditalea andensis</name>
    <dbReference type="NCBI Taxonomy" id="1048983"/>
    <lineage>
        <taxon>Bacteria</taxon>
        <taxon>Pseudomonadati</taxon>
        <taxon>Bacteroidota</taxon>
        <taxon>Cytophagia</taxon>
        <taxon>Cytophagales</taxon>
        <taxon>Cytophagaceae</taxon>
        <taxon>Anditalea</taxon>
    </lineage>
</organism>
<dbReference type="EMBL" id="JMIH01000004">
    <property type="protein sequence ID" value="KEO75752.1"/>
    <property type="molecule type" value="Genomic_DNA"/>
</dbReference>
<dbReference type="AlphaFoldDB" id="A0A074LPA9"/>